<sequence>MKVSNILLDESLNANEKLNLIKVVSLNIESDEDCNSIRELSCRYSIQRDALASILKKIKLETTASQSAFYKLVGCVNHFSQPKELLNRIGSSDKAQHYCSGDWDSHAHITILQDLLVSDFPYSHKAKKYPLNKNERVLLAILYVLSSNYFVVRDIPNKYLALLLGCKIGSIRPLVNRLIRKGFIRCLIAGGSSKSLGLVASTYLLQSDVFGIKNSRVFQCRNSFSYLNLMSALGLMHENKWASPEGASYEEMVNTLMDKKSHKLFGDGFKLDCKEPTDFAYSTSELRPILSTVAKLNTVILQEYVRAFDKIKPKTELAKGVFDCVLQRVFGSETIRPFQYLLALCCLHHLLKHNGWVDMVRANVLENIIPSKDCDSAGDDSKPNKDADSSNGGSDKDAELANTKKGDKQTNNKPLAIPDAKLWPRIQHIEYFMSVADLRVQTKCEETILFSLTSEQTLSE</sequence>
<name>W7QLL3_9ALTE</name>
<dbReference type="AlphaFoldDB" id="W7QLL3"/>
<dbReference type="Proteomes" id="UP000019276">
    <property type="component" value="Unassembled WGS sequence"/>
</dbReference>
<feature type="compositionally biased region" description="Basic and acidic residues" evidence="1">
    <location>
        <begin position="375"/>
        <end position="410"/>
    </location>
</feature>
<reference evidence="2 3" key="1">
    <citation type="journal article" date="2014" name="Genome Announc.">
        <title>Draft Genome Sequence of the Agar-Degrading Bacterium Catenovulum sp. Strain DS-2, Isolated from Intestines of Haliotis diversicolor.</title>
        <authorList>
            <person name="Shan D."/>
            <person name="Li X."/>
            <person name="Gu Z."/>
            <person name="Wei G."/>
            <person name="Gao Z."/>
            <person name="Shao Z."/>
        </authorList>
    </citation>
    <scope>NUCLEOTIDE SEQUENCE [LARGE SCALE GENOMIC DNA]</scope>
    <source>
        <strain evidence="2 3">DS-2</strain>
    </source>
</reference>
<feature type="region of interest" description="Disordered" evidence="1">
    <location>
        <begin position="375"/>
        <end position="415"/>
    </location>
</feature>
<evidence type="ECO:0000313" key="3">
    <source>
        <dbReference type="Proteomes" id="UP000019276"/>
    </source>
</evidence>
<evidence type="ECO:0000313" key="2">
    <source>
        <dbReference type="EMBL" id="EWH09018.1"/>
    </source>
</evidence>
<proteinExistence type="predicted"/>
<dbReference type="STRING" id="1328313.DS2_14629"/>
<dbReference type="RefSeq" id="WP_035015578.1">
    <property type="nucleotide sequence ID" value="NZ_ARZY01000031.1"/>
</dbReference>
<accession>W7QLL3</accession>
<organism evidence="2 3">
    <name type="scientific">Catenovulum agarivorans DS-2</name>
    <dbReference type="NCBI Taxonomy" id="1328313"/>
    <lineage>
        <taxon>Bacteria</taxon>
        <taxon>Pseudomonadati</taxon>
        <taxon>Pseudomonadota</taxon>
        <taxon>Gammaproteobacteria</taxon>
        <taxon>Alteromonadales</taxon>
        <taxon>Alteromonadaceae</taxon>
        <taxon>Catenovulum</taxon>
    </lineage>
</organism>
<dbReference type="EMBL" id="ARZY01000031">
    <property type="protein sequence ID" value="EWH09018.1"/>
    <property type="molecule type" value="Genomic_DNA"/>
</dbReference>
<evidence type="ECO:0000256" key="1">
    <source>
        <dbReference type="SAM" id="MobiDB-lite"/>
    </source>
</evidence>
<protein>
    <submittedName>
        <fullName evidence="2">Uncharacterized protein</fullName>
    </submittedName>
</protein>
<gene>
    <name evidence="2" type="ORF">DS2_14629</name>
</gene>
<keyword evidence="3" id="KW-1185">Reference proteome</keyword>
<comment type="caution">
    <text evidence="2">The sequence shown here is derived from an EMBL/GenBank/DDBJ whole genome shotgun (WGS) entry which is preliminary data.</text>
</comment>